<keyword evidence="2" id="KW-1185">Reference proteome</keyword>
<gene>
    <name evidence="1" type="ORF">PEVE_00007749</name>
</gene>
<dbReference type="Proteomes" id="UP001159427">
    <property type="component" value="Unassembled WGS sequence"/>
</dbReference>
<reference evidence="1 2" key="1">
    <citation type="submission" date="2022-05" db="EMBL/GenBank/DDBJ databases">
        <authorList>
            <consortium name="Genoscope - CEA"/>
            <person name="William W."/>
        </authorList>
    </citation>
    <scope>NUCLEOTIDE SEQUENCE [LARGE SCALE GENOMIC DNA]</scope>
</reference>
<dbReference type="InterPro" id="IPR025662">
    <property type="entry name" value="Sigma_54_int_dom_ATP-bd_1"/>
</dbReference>
<feature type="non-terminal residue" evidence="1">
    <location>
        <position position="207"/>
    </location>
</feature>
<dbReference type="EMBL" id="CALNXI010001519">
    <property type="protein sequence ID" value="CAH3171196.1"/>
    <property type="molecule type" value="Genomic_DNA"/>
</dbReference>
<evidence type="ECO:0000313" key="1">
    <source>
        <dbReference type="EMBL" id="CAH3171196.1"/>
    </source>
</evidence>
<evidence type="ECO:0000313" key="2">
    <source>
        <dbReference type="Proteomes" id="UP001159427"/>
    </source>
</evidence>
<dbReference type="InterPro" id="IPR027417">
    <property type="entry name" value="P-loop_NTPase"/>
</dbReference>
<comment type="caution">
    <text evidence="1">The sequence shown here is derived from an EMBL/GenBank/DDBJ whole genome shotgun (WGS) entry which is preliminary data.</text>
</comment>
<dbReference type="SUPFAM" id="SSF52540">
    <property type="entry name" value="P-loop containing nucleoside triphosphate hydrolases"/>
    <property type="match status" value="1"/>
</dbReference>
<dbReference type="PROSITE" id="PS00675">
    <property type="entry name" value="SIGMA54_INTERACT_1"/>
    <property type="match status" value="1"/>
</dbReference>
<protein>
    <submittedName>
        <fullName evidence="1">Uncharacterized protein</fullName>
    </submittedName>
</protein>
<sequence length="207" mass="24168">MIRHPSSVIIAGQSGSGKSQLTENLLREKTLFQVPPKKIVYCYDRWQPRFDRMKTKDKIQFYEGIPDPTHLDKWFKPTKGGLLVLDDLMAEGSDDKRVLDLFTKDSHHRNITVLYLTQDLFPPGKFSKTISRNAHYIIAFKSPRDQTGIRNLLLQAYPQRWRHVLDLFNKVTSRPYGYLFIDVHPASDDRYRLWSHLTGQEGLSQVH</sequence>
<accession>A0ABN8QYC4</accession>
<name>A0ABN8QYC4_9CNID</name>
<proteinExistence type="predicted"/>
<organism evidence="1 2">
    <name type="scientific">Porites evermanni</name>
    <dbReference type="NCBI Taxonomy" id="104178"/>
    <lineage>
        <taxon>Eukaryota</taxon>
        <taxon>Metazoa</taxon>
        <taxon>Cnidaria</taxon>
        <taxon>Anthozoa</taxon>
        <taxon>Hexacorallia</taxon>
        <taxon>Scleractinia</taxon>
        <taxon>Fungiina</taxon>
        <taxon>Poritidae</taxon>
        <taxon>Porites</taxon>
    </lineage>
</organism>